<dbReference type="InterPro" id="IPR053785">
    <property type="entry name" value="PhaP6-like"/>
</dbReference>
<name>A0ABV2CW28_9RHOO</name>
<dbReference type="Proteomes" id="UP001548590">
    <property type="component" value="Unassembled WGS sequence"/>
</dbReference>
<evidence type="ECO:0000313" key="2">
    <source>
        <dbReference type="Proteomes" id="UP001548590"/>
    </source>
</evidence>
<protein>
    <submittedName>
        <fullName evidence="1">Polyhydroxyalkanoate granule-associated phasin</fullName>
    </submittedName>
</protein>
<accession>A0ABV2CW28</accession>
<comment type="caution">
    <text evidence="1">The sequence shown here is derived from an EMBL/GenBank/DDBJ whole genome shotgun (WGS) entry which is preliminary data.</text>
</comment>
<gene>
    <name evidence="1" type="ORF">ABVT11_19920</name>
</gene>
<keyword evidence="2" id="KW-1185">Reference proteome</keyword>
<dbReference type="RefSeq" id="WP_345927923.1">
    <property type="nucleotide sequence ID" value="NZ_JBDIVF010000005.1"/>
</dbReference>
<evidence type="ECO:0000313" key="1">
    <source>
        <dbReference type="EMBL" id="MET1492115.1"/>
    </source>
</evidence>
<organism evidence="1 2">
    <name type="scientific">Uliginosibacterium paludis</name>
    <dbReference type="NCBI Taxonomy" id="1615952"/>
    <lineage>
        <taxon>Bacteria</taxon>
        <taxon>Pseudomonadati</taxon>
        <taxon>Pseudomonadota</taxon>
        <taxon>Betaproteobacteria</taxon>
        <taxon>Rhodocyclales</taxon>
        <taxon>Zoogloeaceae</taxon>
        <taxon>Uliginosibacterium</taxon>
    </lineage>
</organism>
<proteinExistence type="predicted"/>
<dbReference type="NCBIfam" id="NF045536">
    <property type="entry name" value="phasin_PhaP6"/>
    <property type="match status" value="1"/>
</dbReference>
<reference evidence="1 2" key="1">
    <citation type="submission" date="2024-07" db="EMBL/GenBank/DDBJ databases">
        <title>Uliginosibacterium paludis KCTC:42655.</title>
        <authorList>
            <person name="Kim M.K."/>
        </authorList>
    </citation>
    <scope>NUCLEOTIDE SEQUENCE [LARGE SCALE GENOMIC DNA]</scope>
    <source>
        <strain evidence="1 2">KCTC 42655</strain>
    </source>
</reference>
<dbReference type="EMBL" id="JBEWLZ010000021">
    <property type="protein sequence ID" value="MET1492115.1"/>
    <property type="molecule type" value="Genomic_DNA"/>
</dbReference>
<sequence>MASRRSHPFTVHEALLAKSLELALAVPQVMAHRLWRMALAGPMPSARDRAEFQRMGLEKLAAFFESWQAMSWQLWQIQLGMLASLMRLWQPGWPGPQAFSGSFLQEAVAGVLGAGLAPVHRRASANARRLARSRTTLFTPRRMRR</sequence>